<feature type="domain" description="Phosphatidic acid phosphatase type 2/haloperoxidase" evidence="7">
    <location>
        <begin position="88"/>
        <end position="219"/>
    </location>
</feature>
<accession>A0A401Q384</accession>
<comment type="caution">
    <text evidence="8">The sequence shown here is derived from an EMBL/GenBank/DDBJ whole genome shotgun (WGS) entry which is preliminary data.</text>
</comment>
<dbReference type="InterPro" id="IPR000326">
    <property type="entry name" value="PAP2/HPO"/>
</dbReference>
<feature type="transmembrane region" description="Helical" evidence="6">
    <location>
        <begin position="184"/>
        <end position="202"/>
    </location>
</feature>
<dbReference type="Pfam" id="PF01569">
    <property type="entry name" value="PAP2"/>
    <property type="match status" value="1"/>
</dbReference>
<gene>
    <name evidence="8" type="ORF">scyTo_0017010</name>
</gene>
<evidence type="ECO:0000256" key="3">
    <source>
        <dbReference type="ARBA" id="ARBA00022692"/>
    </source>
</evidence>
<evidence type="ECO:0000256" key="4">
    <source>
        <dbReference type="ARBA" id="ARBA00022989"/>
    </source>
</evidence>
<dbReference type="Gene3D" id="1.20.144.10">
    <property type="entry name" value="Phosphatidic acid phosphatase type 2/haloperoxidase"/>
    <property type="match status" value="1"/>
</dbReference>
<dbReference type="InterPro" id="IPR043216">
    <property type="entry name" value="PAP-like"/>
</dbReference>
<dbReference type="UniPathway" id="UPA00085"/>
<dbReference type="GO" id="GO:0006644">
    <property type="term" value="P:phospholipid metabolic process"/>
    <property type="evidence" value="ECO:0007669"/>
    <property type="project" value="UniProtKB-UniPathway"/>
</dbReference>
<name>A0A401Q384_SCYTO</name>
<evidence type="ECO:0000256" key="2">
    <source>
        <dbReference type="ARBA" id="ARBA00008816"/>
    </source>
</evidence>
<dbReference type="CDD" id="cd03390">
    <property type="entry name" value="PAP2_containing_1_like"/>
    <property type="match status" value="1"/>
</dbReference>
<evidence type="ECO:0000256" key="5">
    <source>
        <dbReference type="ARBA" id="ARBA00023136"/>
    </source>
</evidence>
<organism evidence="8 9">
    <name type="scientific">Scyliorhinus torazame</name>
    <name type="common">Cloudy catshark</name>
    <name type="synonym">Catulus torazame</name>
    <dbReference type="NCBI Taxonomy" id="75743"/>
    <lineage>
        <taxon>Eukaryota</taxon>
        <taxon>Metazoa</taxon>
        <taxon>Chordata</taxon>
        <taxon>Craniata</taxon>
        <taxon>Vertebrata</taxon>
        <taxon>Chondrichthyes</taxon>
        <taxon>Elasmobranchii</taxon>
        <taxon>Galeomorphii</taxon>
        <taxon>Galeoidea</taxon>
        <taxon>Carcharhiniformes</taxon>
        <taxon>Scyliorhinidae</taxon>
        <taxon>Scyliorhinus</taxon>
    </lineage>
</organism>
<dbReference type="PANTHER" id="PTHR10165">
    <property type="entry name" value="LIPID PHOSPHATE PHOSPHATASE"/>
    <property type="match status" value="1"/>
</dbReference>
<dbReference type="Proteomes" id="UP000288216">
    <property type="component" value="Unassembled WGS sequence"/>
</dbReference>
<keyword evidence="4 6" id="KW-1133">Transmembrane helix</keyword>
<dbReference type="GO" id="GO:0046839">
    <property type="term" value="P:phospholipid dephosphorylation"/>
    <property type="evidence" value="ECO:0007669"/>
    <property type="project" value="TreeGrafter"/>
</dbReference>
<evidence type="ECO:0000256" key="1">
    <source>
        <dbReference type="ARBA" id="ARBA00004141"/>
    </source>
</evidence>
<evidence type="ECO:0000259" key="7">
    <source>
        <dbReference type="SMART" id="SM00014"/>
    </source>
</evidence>
<dbReference type="STRING" id="75743.A0A401Q384"/>
<feature type="transmembrane region" description="Helical" evidence="6">
    <location>
        <begin position="57"/>
        <end position="77"/>
    </location>
</feature>
<feature type="transmembrane region" description="Helical" evidence="6">
    <location>
        <begin position="89"/>
        <end position="110"/>
    </location>
</feature>
<evidence type="ECO:0000313" key="8">
    <source>
        <dbReference type="EMBL" id="GCB79781.1"/>
    </source>
</evidence>
<dbReference type="GO" id="GO:0016020">
    <property type="term" value="C:membrane"/>
    <property type="evidence" value="ECO:0007669"/>
    <property type="project" value="UniProtKB-SubCell"/>
</dbReference>
<feature type="transmembrane region" description="Helical" evidence="6">
    <location>
        <begin position="5"/>
        <end position="25"/>
    </location>
</feature>
<comment type="subcellular location">
    <subcellularLocation>
        <location evidence="1">Membrane</location>
        <topology evidence="1">Multi-pass membrane protein</topology>
    </subcellularLocation>
</comment>
<dbReference type="SUPFAM" id="SSF48317">
    <property type="entry name" value="Acid phosphatase/Vanadium-dependent haloperoxidase"/>
    <property type="match status" value="1"/>
</dbReference>
<keyword evidence="5 6" id="KW-0472">Membrane</keyword>
<proteinExistence type="inferred from homology"/>
<comment type="similarity">
    <text evidence="2">Belongs to the PA-phosphatase related phosphoesterase family.</text>
</comment>
<reference evidence="8 9" key="1">
    <citation type="journal article" date="2018" name="Nat. Ecol. Evol.">
        <title>Shark genomes provide insights into elasmobranch evolution and the origin of vertebrates.</title>
        <authorList>
            <person name="Hara Y"/>
            <person name="Yamaguchi K"/>
            <person name="Onimaru K"/>
            <person name="Kadota M"/>
            <person name="Koyanagi M"/>
            <person name="Keeley SD"/>
            <person name="Tatsumi K"/>
            <person name="Tanaka K"/>
            <person name="Motone F"/>
            <person name="Kageyama Y"/>
            <person name="Nozu R"/>
            <person name="Adachi N"/>
            <person name="Nishimura O"/>
            <person name="Nakagawa R"/>
            <person name="Tanegashima C"/>
            <person name="Kiyatake I"/>
            <person name="Matsumoto R"/>
            <person name="Murakumo K"/>
            <person name="Nishida K"/>
            <person name="Terakita A"/>
            <person name="Kuratani S"/>
            <person name="Sato K"/>
            <person name="Hyodo S Kuraku.S."/>
        </authorList>
    </citation>
    <scope>NUCLEOTIDE SEQUENCE [LARGE SCALE GENOMIC DNA]</scope>
</reference>
<dbReference type="InterPro" id="IPR036938">
    <property type="entry name" value="PAP2/HPO_sf"/>
</dbReference>
<keyword evidence="3 6" id="KW-0812">Transmembrane</keyword>
<feature type="transmembrane region" description="Helical" evidence="6">
    <location>
        <begin position="154"/>
        <end position="172"/>
    </location>
</feature>
<dbReference type="PANTHER" id="PTHR10165:SF35">
    <property type="entry name" value="RE23632P"/>
    <property type="match status" value="1"/>
</dbReference>
<dbReference type="EMBL" id="BFAA01010721">
    <property type="protein sequence ID" value="GCB79781.1"/>
    <property type="molecule type" value="Genomic_DNA"/>
</dbReference>
<dbReference type="AlphaFoldDB" id="A0A401Q384"/>
<evidence type="ECO:0000313" key="9">
    <source>
        <dbReference type="Proteomes" id="UP000288216"/>
    </source>
</evidence>
<keyword evidence="9" id="KW-1185">Reference proteome</keyword>
<dbReference type="SMART" id="SM00014">
    <property type="entry name" value="acidPPc"/>
    <property type="match status" value="1"/>
</dbReference>
<dbReference type="GO" id="GO:0008195">
    <property type="term" value="F:phosphatidate phosphatase activity"/>
    <property type="evidence" value="ECO:0007669"/>
    <property type="project" value="TreeGrafter"/>
</dbReference>
<sequence length="223" mass="25123">MRRNAIVNVICEVALRLLLFAIFLITETLTPFHRIIHPEEMWLYKNPRSERDTVPTWHMFAISFLTPLMVILLMKVLNRTENDDVKEGCLAASLGLVLNGVITNTLKLVIGRPRPDYFYRCFPDGVVTEDMQCTGNPGIILEGRKSFPSGHSSFAFTGLGFTAFYLGGKLHCFTSRGRGKGWRLCAMLMPFYVAAIIALTRACDYRHHWQGEGYGHFACVASG</sequence>
<evidence type="ECO:0000256" key="6">
    <source>
        <dbReference type="SAM" id="Phobius"/>
    </source>
</evidence>
<protein>
    <recommendedName>
        <fullName evidence="7">Phosphatidic acid phosphatase type 2/haloperoxidase domain-containing protein</fullName>
    </recommendedName>
</protein>
<dbReference type="OrthoDB" id="10030083at2759"/>
<dbReference type="OMA" id="FHRIIHP"/>